<dbReference type="GO" id="GO:0005739">
    <property type="term" value="C:mitochondrion"/>
    <property type="evidence" value="ECO:0007669"/>
    <property type="project" value="UniProtKB-SubCell"/>
</dbReference>
<evidence type="ECO:0000313" key="10">
    <source>
        <dbReference type="Proteomes" id="UP000593567"/>
    </source>
</evidence>
<evidence type="ECO:0000256" key="4">
    <source>
        <dbReference type="ARBA" id="ARBA00023098"/>
    </source>
</evidence>
<keyword evidence="8" id="KW-0732">Signal</keyword>
<dbReference type="PANTHER" id="PTHR43602">
    <property type="match status" value="1"/>
</dbReference>
<dbReference type="InterPro" id="IPR014748">
    <property type="entry name" value="Enoyl-CoA_hydra_C"/>
</dbReference>
<dbReference type="AlphaFoldDB" id="A0A7J7KA15"/>
<dbReference type="GO" id="GO:0016836">
    <property type="term" value="F:hydro-lyase activity"/>
    <property type="evidence" value="ECO:0007669"/>
    <property type="project" value="TreeGrafter"/>
</dbReference>
<name>A0A7J7KA15_BUGNE</name>
<dbReference type="InterPro" id="IPR052377">
    <property type="entry name" value="Mitochondrial_ECH-domain"/>
</dbReference>
<evidence type="ECO:0000256" key="6">
    <source>
        <dbReference type="ARBA" id="ARBA00037410"/>
    </source>
</evidence>
<dbReference type="InterPro" id="IPR001753">
    <property type="entry name" value="Enoyl-CoA_hydra/iso"/>
</dbReference>
<accession>A0A7J7KA15</accession>
<keyword evidence="5" id="KW-0496">Mitochondrion</keyword>
<dbReference type="Proteomes" id="UP000593567">
    <property type="component" value="Unassembled WGS sequence"/>
</dbReference>
<comment type="subcellular location">
    <subcellularLocation>
        <location evidence="1">Mitochondrion</location>
    </subcellularLocation>
</comment>
<keyword evidence="2" id="KW-0276">Fatty acid metabolism</keyword>
<evidence type="ECO:0000256" key="5">
    <source>
        <dbReference type="ARBA" id="ARBA00023128"/>
    </source>
</evidence>
<dbReference type="GO" id="GO:0006631">
    <property type="term" value="P:fatty acid metabolic process"/>
    <property type="evidence" value="ECO:0007669"/>
    <property type="project" value="UniProtKB-KW"/>
</dbReference>
<evidence type="ECO:0000256" key="7">
    <source>
        <dbReference type="ARBA" id="ARBA00040545"/>
    </source>
</evidence>
<dbReference type="PANTHER" id="PTHR43602:SF1">
    <property type="entry name" value="ENOYL-COA HYDRATASE DOMAIN-CONTAINING PROTEIN 3, MITOCHONDRIAL"/>
    <property type="match status" value="1"/>
</dbReference>
<dbReference type="EMBL" id="VXIV02000943">
    <property type="protein sequence ID" value="KAF6035067.1"/>
    <property type="molecule type" value="Genomic_DNA"/>
</dbReference>
<dbReference type="Gene3D" id="1.10.12.10">
    <property type="entry name" value="Lyase 2-enoyl-coa Hydratase, Chain A, domain 2"/>
    <property type="match status" value="1"/>
</dbReference>
<reference evidence="9" key="1">
    <citation type="submission" date="2020-06" db="EMBL/GenBank/DDBJ databases">
        <title>Draft genome of Bugula neritina, a colonial animal packing powerful symbionts and potential medicines.</title>
        <authorList>
            <person name="Rayko M."/>
        </authorList>
    </citation>
    <scope>NUCLEOTIDE SEQUENCE [LARGE SCALE GENOMIC DNA]</scope>
    <source>
        <strain evidence="9">Kwan_BN1</strain>
    </source>
</reference>
<feature type="chain" id="PRO_5029537308" description="Enoyl-CoA hydratase domain-containing protein 3, mitochondrial" evidence="8">
    <location>
        <begin position="21"/>
        <end position="305"/>
    </location>
</feature>
<comment type="caution">
    <text evidence="9">The sequence shown here is derived from an EMBL/GenBank/DDBJ whole genome shotgun (WGS) entry which is preliminary data.</text>
</comment>
<gene>
    <name evidence="9" type="ORF">EB796_006626</name>
</gene>
<dbReference type="OrthoDB" id="2139957at2759"/>
<keyword evidence="3" id="KW-0809">Transit peptide</keyword>
<proteinExistence type="predicted"/>
<sequence>MALLLVLLLVILLVIKLTCCKFLHATPSQSSKETDKSTDLVVREDYDFGATVLKLNNPSKRNALSSAMLTRLGDSLVQAYKTPETKAIILKAEGKVFSAGHDLRELTHDRGTDLHREIFEKCSELMKLVQDLPVPVIAQVNGLATAAGCQLVASCDIAVASETSRFATPGVHVGLFCSTPAVAVGRCIPRKVAMEMLFTGEPISAQEALLYGLISRVTPEDKLEATTLSIAQKICSKSKPVISLGKAAFNEQMKLDRDAAYCLTTNTMVENTALVDCQEGIAAFVEKRTPKWTNQYNQVIDNSKK</sequence>
<dbReference type="Gene3D" id="3.90.226.10">
    <property type="entry name" value="2-enoyl-CoA Hydratase, Chain A, domain 1"/>
    <property type="match status" value="1"/>
</dbReference>
<keyword evidence="4" id="KW-0443">Lipid metabolism</keyword>
<dbReference type="InterPro" id="IPR029045">
    <property type="entry name" value="ClpP/crotonase-like_dom_sf"/>
</dbReference>
<evidence type="ECO:0000256" key="3">
    <source>
        <dbReference type="ARBA" id="ARBA00022946"/>
    </source>
</evidence>
<evidence type="ECO:0000256" key="1">
    <source>
        <dbReference type="ARBA" id="ARBA00004173"/>
    </source>
</evidence>
<feature type="signal peptide" evidence="8">
    <location>
        <begin position="1"/>
        <end position="20"/>
    </location>
</feature>
<protein>
    <recommendedName>
        <fullName evidence="7">Enoyl-CoA hydratase domain-containing protein 3, mitochondrial</fullName>
    </recommendedName>
</protein>
<evidence type="ECO:0000256" key="2">
    <source>
        <dbReference type="ARBA" id="ARBA00022832"/>
    </source>
</evidence>
<dbReference type="SUPFAM" id="SSF52096">
    <property type="entry name" value="ClpP/crotonase"/>
    <property type="match status" value="1"/>
</dbReference>
<dbReference type="CDD" id="cd06558">
    <property type="entry name" value="crotonase-like"/>
    <property type="match status" value="1"/>
</dbReference>
<keyword evidence="10" id="KW-1185">Reference proteome</keyword>
<dbReference type="Pfam" id="PF00378">
    <property type="entry name" value="ECH_1"/>
    <property type="match status" value="1"/>
</dbReference>
<evidence type="ECO:0000313" key="9">
    <source>
        <dbReference type="EMBL" id="KAF6035067.1"/>
    </source>
</evidence>
<evidence type="ECO:0000256" key="8">
    <source>
        <dbReference type="SAM" id="SignalP"/>
    </source>
</evidence>
<comment type="function">
    <text evidence="6">May play a role in fatty acid biosynthesis and insulin sensitivity.</text>
</comment>
<organism evidence="9 10">
    <name type="scientific">Bugula neritina</name>
    <name type="common">Brown bryozoan</name>
    <name type="synonym">Sertularia neritina</name>
    <dbReference type="NCBI Taxonomy" id="10212"/>
    <lineage>
        <taxon>Eukaryota</taxon>
        <taxon>Metazoa</taxon>
        <taxon>Spiralia</taxon>
        <taxon>Lophotrochozoa</taxon>
        <taxon>Bryozoa</taxon>
        <taxon>Gymnolaemata</taxon>
        <taxon>Cheilostomatida</taxon>
        <taxon>Flustrina</taxon>
        <taxon>Buguloidea</taxon>
        <taxon>Bugulidae</taxon>
        <taxon>Bugula</taxon>
    </lineage>
</organism>
<dbReference type="NCBIfam" id="NF006008">
    <property type="entry name" value="PRK08139.1"/>
    <property type="match status" value="1"/>
</dbReference>